<dbReference type="PANTHER" id="PTHR24198">
    <property type="entry name" value="ANKYRIN REPEAT AND PROTEIN KINASE DOMAIN-CONTAINING PROTEIN"/>
    <property type="match status" value="1"/>
</dbReference>
<evidence type="ECO:0000256" key="2">
    <source>
        <dbReference type="ARBA" id="ARBA00023043"/>
    </source>
</evidence>
<dbReference type="Pfam" id="PF13857">
    <property type="entry name" value="Ank_5"/>
    <property type="match status" value="1"/>
</dbReference>
<dbReference type="Gene3D" id="1.25.40.20">
    <property type="entry name" value="Ankyrin repeat-containing domain"/>
    <property type="match status" value="3"/>
</dbReference>
<dbReference type="InterPro" id="IPR054471">
    <property type="entry name" value="GPIID_WHD"/>
</dbReference>
<feature type="repeat" description="ANK" evidence="3">
    <location>
        <begin position="787"/>
        <end position="810"/>
    </location>
</feature>
<dbReference type="Pfam" id="PF00023">
    <property type="entry name" value="Ank"/>
    <property type="match status" value="1"/>
</dbReference>
<dbReference type="SUPFAM" id="SSF52540">
    <property type="entry name" value="P-loop containing nucleoside triphosphate hydrolases"/>
    <property type="match status" value="1"/>
</dbReference>
<feature type="repeat" description="ANK" evidence="3">
    <location>
        <begin position="583"/>
        <end position="605"/>
    </location>
</feature>
<feature type="domain" description="Nephrocystin 3-like N-terminal" evidence="7">
    <location>
        <begin position="41"/>
        <end position="239"/>
    </location>
</feature>
<feature type="region of interest" description="Disordered" evidence="4">
    <location>
        <begin position="1172"/>
        <end position="1283"/>
    </location>
</feature>
<evidence type="ECO:0000313" key="8">
    <source>
        <dbReference type="EMBL" id="KAF4975350.1"/>
    </source>
</evidence>
<dbReference type="OrthoDB" id="5428863at2759"/>
<dbReference type="InterPro" id="IPR056884">
    <property type="entry name" value="NPHP3-like_N"/>
</dbReference>
<feature type="repeat" description="ANK" evidence="3">
    <location>
        <begin position="754"/>
        <end position="786"/>
    </location>
</feature>
<dbReference type="Gene3D" id="3.40.50.300">
    <property type="entry name" value="P-loop containing nucleotide triphosphate hydrolases"/>
    <property type="match status" value="1"/>
</dbReference>
<feature type="repeat" description="ANK" evidence="3">
    <location>
        <begin position="888"/>
        <end position="921"/>
    </location>
</feature>
<proteinExistence type="predicted"/>
<dbReference type="PROSITE" id="PS50297">
    <property type="entry name" value="ANK_REP_REGION"/>
    <property type="match status" value="11"/>
</dbReference>
<dbReference type="InterPro" id="IPR036770">
    <property type="entry name" value="Ankyrin_rpt-contain_sf"/>
</dbReference>
<dbReference type="PROSITE" id="PS50088">
    <property type="entry name" value="ANK_REPEAT"/>
    <property type="match status" value="11"/>
</dbReference>
<dbReference type="PRINTS" id="PR01415">
    <property type="entry name" value="ANKYRIN"/>
</dbReference>
<feature type="repeat" description="ANK" evidence="3">
    <location>
        <begin position="821"/>
        <end position="853"/>
    </location>
</feature>
<keyword evidence="9" id="KW-1185">Reference proteome</keyword>
<dbReference type="InterPro" id="IPR010730">
    <property type="entry name" value="HET"/>
</dbReference>
<dbReference type="PANTHER" id="PTHR24198:SF165">
    <property type="entry name" value="ANKYRIN REPEAT-CONTAINING PROTEIN-RELATED"/>
    <property type="match status" value="1"/>
</dbReference>
<comment type="caution">
    <text evidence="8">The sequence shown here is derived from an EMBL/GenBank/DDBJ whole genome shotgun (WGS) entry which is preliminary data.</text>
</comment>
<dbReference type="Pfam" id="PF12796">
    <property type="entry name" value="Ank_2"/>
    <property type="match status" value="4"/>
</dbReference>
<sequence>MTGSADASDTQPENHDVLLSWLAPVSYDSLQHSSVQRQHPGSLEWFLNSEPYQSWIREVSSPNDEEQARVGRTLFCPGPTGAGKTVLASAVAEDLQQRFRRGSVLNIGVASVFCVSHLHKEQSATNLLLLFLEQIVPGQSRPPLWPCRLRGPAEIYNDTGYCAKVSTGRAGSNLEAPFDREAPSLLNIARKIEKVVSTYDCVFLIVDALDECLKGDRTAFLNEILGLQVQHPIHLFITSDFSTDITSTFLNTPTVEICADPDDLISYLGSFTGQFPAIAKAQPELQEEIKLSITKASKGRFLQATLLAQSLAGLQSSSTIRDALKTLGDDYDGAYEAIMHRIQSQARNQVDLAQRALSCIFCAVRPLSVAELRHALAVKTDDVEIDCANMPAISLIISSCAGLVILVGPDENKSEIETDLTTRVRLVHRTTYDYLERTCERWIPNKEKAMAISCMAYLSLSCFGQEVWDDCVDIKTWLRTYPFYSYAVQYWGFHARMASSKFPGMGLVDFGFLASDAHLKSACKAMARIGLWPEGRSYSVDFPRMTGLHLAAYHGVPSLARMLCHGSGMRAGLDMGINTADSYGRTPLAWAARQGHEETLQVLMDIPGVDLDARCRRGQTPLLLATEHHHDGIIDKLLKRSADPNLADLDDTTPLSYAVAGGHMGTVKILVKHGADVNFAATNNSPIPLLVAGKHGRNEIVRFLLDQPSIQPRIGGKHWSLDPMTFAILHGHQDVVEMLWPFYINKTARLGRDEPPDPLHFAVHRGKKAMVQLLLQNGCNVNIQTFRGQTALHLAAEIGDCDIAASLLSRPDILLDIADDYGATPASVAAYQGEVGVMRLLSAAGADLEARNNENRTPLSLAAVWQSESVVELLLTTEGVDVNPRDSKGNTPLSLAAKSGSIYIVELLLAAEGVDVNSQNSSGDTPLCIAAYYGDADVVNTLMFAGGLNFDTKGLDINARGNDGKTALHHAAAMGHGAVARYLLWPDIIDANIQEESGRAPLHHAAKGGHQDIVILLLEVETVDVNCRDLQGLTPLALASMAGHASVVEMLLAHEEVMPNLADNSGRTPLSWAVDDKVGRCRSSNSIEVSEILLGVDNMDPDVEDNQGWTPLFWALNNTAGSHSSQLVDLILTDGSGRVDINHKDRKARTPLSLALERGDTVFANQLRAAGAKETDVPISGHGHYSAADSGPTSGQGNVQLQQGSLEDSDESSCETDAFHQEGGSEVASSLVSGNPGRWFDGQEIHSEWFGPRPGSGGSSPYEWSGTSESNPESNPDDDGTSRFWDEETHIQLRDQTKDLGDLGIGSGNPGDVPALCQQCAQLNLDALFSRGPPDGFEFIADIGLVDETWESRRCPMCQLIASIRPRTGRCEQCKLYAYSSTVIWLSRDRAYAQFYFFRQPSRWVDTVILGLEYSTSAFVSGSRPFPRSDDRAWLDTRDVLRFGFIGRLGSNGNNRLNALTIHRLRTDTVDWDRARGWIDCCAARHNRWCTERLRRPVPYFRLIDCTTRRIVEGRADVDQFVALSYVWGHSPADLGGTDHTRVGEAECVVEDAIVATLALGYTYLWVDRHCIVVADDKVRREQLSAMKTVYANAEVTIVAAAGNDSSFGLPGVNSARARIRQPCVQVQGHLLTATPCEPPEAIKNSKWWTRGWTYQEGLLARRRLIFTENEMVYECREMVARESVELPESVHKIAARRYPLHEHSRVFPYLRTSLGNADYTWKCLSEFTQRRLTYDDDILNAVLGVLQDLADRRRPVYQLCGVPMVLRDRASYLCKPPDRPFLEAFIGGLSWRLREPGVRRPGFPSWSWTGWKGVVSEPSAMYPYISPEFPVEIAIVIHDAPSQVLSWADFNALAPEEKAILPQNCSLKMTGMATQVYLHPPDSKERHWRAVISNGDGVVSGSLSLCKDPAQYSEFSWRLVEEPWCAVVLGYTRVSGYVSSPILLLLEEVGDCWERVGVITGEMEHGAGDSAVEFIEGEFMKQAFMLI</sequence>
<feature type="repeat" description="ANK" evidence="3">
    <location>
        <begin position="650"/>
        <end position="682"/>
    </location>
</feature>
<evidence type="ECO:0000256" key="3">
    <source>
        <dbReference type="PROSITE-ProRule" id="PRU00023"/>
    </source>
</evidence>
<evidence type="ECO:0000256" key="4">
    <source>
        <dbReference type="SAM" id="MobiDB-lite"/>
    </source>
</evidence>
<dbReference type="Proteomes" id="UP000635477">
    <property type="component" value="Unassembled WGS sequence"/>
</dbReference>
<keyword evidence="2 3" id="KW-0040">ANK repeat</keyword>
<feature type="repeat" description="ANK" evidence="3">
    <location>
        <begin position="617"/>
        <end position="649"/>
    </location>
</feature>
<feature type="domain" description="Heterokaryon incompatibility" evidence="5">
    <location>
        <begin position="1521"/>
        <end position="1657"/>
    </location>
</feature>
<name>A0A8H4UFW0_9HYPO</name>
<evidence type="ECO:0000259" key="6">
    <source>
        <dbReference type="Pfam" id="PF22939"/>
    </source>
</evidence>
<dbReference type="Pfam" id="PF24883">
    <property type="entry name" value="NPHP3_N"/>
    <property type="match status" value="1"/>
</dbReference>
<keyword evidence="1" id="KW-0677">Repeat</keyword>
<evidence type="ECO:0000259" key="5">
    <source>
        <dbReference type="Pfam" id="PF06985"/>
    </source>
</evidence>
<dbReference type="Pfam" id="PF22939">
    <property type="entry name" value="WHD_GPIID"/>
    <property type="match status" value="1"/>
</dbReference>
<reference evidence="8" key="1">
    <citation type="journal article" date="2020" name="BMC Genomics">
        <title>Correction to: Identification and distribution of gene clusters required for synthesis of sphingolipid metabolism inhibitors in diverse species of the filamentous fungus Fusarium.</title>
        <authorList>
            <person name="Kim H.S."/>
            <person name="Lohmar J.M."/>
            <person name="Busman M."/>
            <person name="Brown D.W."/>
            <person name="Naumann T.A."/>
            <person name="Divon H.H."/>
            <person name="Lysoe E."/>
            <person name="Uhlig S."/>
            <person name="Proctor R.H."/>
        </authorList>
    </citation>
    <scope>NUCLEOTIDE SEQUENCE</scope>
    <source>
        <strain evidence="8">NRRL 22465</strain>
    </source>
</reference>
<gene>
    <name evidence="8" type="ORF">FZEAL_7848</name>
</gene>
<evidence type="ECO:0000256" key="1">
    <source>
        <dbReference type="ARBA" id="ARBA00022737"/>
    </source>
</evidence>
<feature type="compositionally biased region" description="Polar residues" evidence="4">
    <location>
        <begin position="1191"/>
        <end position="1206"/>
    </location>
</feature>
<feature type="repeat" description="ANK" evidence="3">
    <location>
        <begin position="997"/>
        <end position="1030"/>
    </location>
</feature>
<dbReference type="InterPro" id="IPR002110">
    <property type="entry name" value="Ankyrin_rpt"/>
</dbReference>
<dbReference type="InterPro" id="IPR027417">
    <property type="entry name" value="P-loop_NTPase"/>
</dbReference>
<feature type="repeat" description="ANK" evidence="3">
    <location>
        <begin position="1031"/>
        <end position="1052"/>
    </location>
</feature>
<dbReference type="Pfam" id="PF06985">
    <property type="entry name" value="HET"/>
    <property type="match status" value="1"/>
</dbReference>
<reference evidence="8" key="2">
    <citation type="submission" date="2020-05" db="EMBL/GenBank/DDBJ databases">
        <authorList>
            <person name="Kim H.-S."/>
            <person name="Proctor R.H."/>
            <person name="Brown D.W."/>
        </authorList>
    </citation>
    <scope>NUCLEOTIDE SEQUENCE</scope>
    <source>
        <strain evidence="8">NRRL 22465</strain>
    </source>
</reference>
<feature type="repeat" description="ANK" evidence="3">
    <location>
        <begin position="963"/>
        <end position="984"/>
    </location>
</feature>
<feature type="repeat" description="ANK" evidence="3">
    <location>
        <begin position="922"/>
        <end position="946"/>
    </location>
</feature>
<dbReference type="SMART" id="SM00248">
    <property type="entry name" value="ANK"/>
    <property type="match status" value="18"/>
</dbReference>
<dbReference type="EMBL" id="JABEYC010000650">
    <property type="protein sequence ID" value="KAF4975350.1"/>
    <property type="molecule type" value="Genomic_DNA"/>
</dbReference>
<evidence type="ECO:0008006" key="10">
    <source>
        <dbReference type="Google" id="ProtNLM"/>
    </source>
</evidence>
<feature type="domain" description="GPI inositol-deacylase winged helix" evidence="6">
    <location>
        <begin position="347"/>
        <end position="436"/>
    </location>
</feature>
<feature type="compositionally biased region" description="Polar residues" evidence="4">
    <location>
        <begin position="1265"/>
        <end position="1274"/>
    </location>
</feature>
<organism evidence="8 9">
    <name type="scientific">Fusarium zealandicum</name>
    <dbReference type="NCBI Taxonomy" id="1053134"/>
    <lineage>
        <taxon>Eukaryota</taxon>
        <taxon>Fungi</taxon>
        <taxon>Dikarya</taxon>
        <taxon>Ascomycota</taxon>
        <taxon>Pezizomycotina</taxon>
        <taxon>Sordariomycetes</taxon>
        <taxon>Hypocreomycetidae</taxon>
        <taxon>Hypocreales</taxon>
        <taxon>Nectriaceae</taxon>
        <taxon>Fusarium</taxon>
        <taxon>Fusarium staphyleae species complex</taxon>
    </lineage>
</organism>
<evidence type="ECO:0000259" key="7">
    <source>
        <dbReference type="Pfam" id="PF24883"/>
    </source>
</evidence>
<protein>
    <recommendedName>
        <fullName evidence="10">Heterokaryon incompatibility domain-containing protein</fullName>
    </recommendedName>
</protein>
<evidence type="ECO:0000313" key="9">
    <source>
        <dbReference type="Proteomes" id="UP000635477"/>
    </source>
</evidence>
<dbReference type="SUPFAM" id="SSF48403">
    <property type="entry name" value="Ankyrin repeat"/>
    <property type="match status" value="2"/>
</dbReference>
<accession>A0A8H4UFW0</accession>